<dbReference type="EMBL" id="AYSV01000086">
    <property type="protein sequence ID" value="ETD70965.1"/>
    <property type="molecule type" value="Genomic_DNA"/>
</dbReference>
<accession>V8G3H0</accession>
<comment type="caution">
    <text evidence="2">The sequence shown here is derived from an EMBL/GenBank/DDBJ whole genome shotgun (WGS) entry which is preliminary data.</text>
</comment>
<organism evidence="2 3">
    <name type="scientific">Pelistega indica</name>
    <dbReference type="NCBI Taxonomy" id="1414851"/>
    <lineage>
        <taxon>Bacteria</taxon>
        <taxon>Pseudomonadati</taxon>
        <taxon>Pseudomonadota</taxon>
        <taxon>Betaproteobacteria</taxon>
        <taxon>Burkholderiales</taxon>
        <taxon>Alcaligenaceae</taxon>
        <taxon>Pelistega</taxon>
    </lineage>
</organism>
<gene>
    <name evidence="2" type="ORF">V757_07015</name>
</gene>
<keyword evidence="3" id="KW-1185">Reference proteome</keyword>
<evidence type="ECO:0000313" key="2">
    <source>
        <dbReference type="EMBL" id="ETD70965.1"/>
    </source>
</evidence>
<sequence>MENKPTIEPIEVTAKDLPLYCPGPNSPRWSMHPRVFLDITHAEDHTATCPYCSSKYVLKAGEKITGH</sequence>
<dbReference type="AlphaFoldDB" id="V8G3H0"/>
<dbReference type="Proteomes" id="UP000018766">
    <property type="component" value="Unassembled WGS sequence"/>
</dbReference>
<dbReference type="OrthoDB" id="9806844at2"/>
<feature type="domain" description="Zinc finger CHCC-type" evidence="1">
    <location>
        <begin position="20"/>
        <end position="56"/>
    </location>
</feature>
<dbReference type="Gene3D" id="2.60.260.40">
    <property type="entry name" value="q5lls5 like domains"/>
    <property type="match status" value="1"/>
</dbReference>
<dbReference type="InterPro" id="IPR019401">
    <property type="entry name" value="Znf_CHCC"/>
</dbReference>
<dbReference type="RefSeq" id="WP_023951141.1">
    <property type="nucleotide sequence ID" value="NZ_AYSV01000086.1"/>
</dbReference>
<evidence type="ECO:0000259" key="1">
    <source>
        <dbReference type="Pfam" id="PF10276"/>
    </source>
</evidence>
<dbReference type="Pfam" id="PF10276">
    <property type="entry name" value="zf-CHCC"/>
    <property type="match status" value="1"/>
</dbReference>
<protein>
    <recommendedName>
        <fullName evidence="1">Zinc finger CHCC-type domain-containing protein</fullName>
    </recommendedName>
</protein>
<dbReference type="PATRIC" id="fig|1414851.3.peg.1442"/>
<proteinExistence type="predicted"/>
<name>V8G3H0_9BURK</name>
<evidence type="ECO:0000313" key="3">
    <source>
        <dbReference type="Proteomes" id="UP000018766"/>
    </source>
</evidence>
<reference evidence="2 3" key="1">
    <citation type="submission" date="2013-11" db="EMBL/GenBank/DDBJ databases">
        <title>Genomic analysis of Pelistega sp. HM-7.</title>
        <authorList>
            <person name="Kumbhare S.V."/>
            <person name="Shetty S.A."/>
            <person name="Sharma O."/>
            <person name="Dhotre D.P."/>
        </authorList>
    </citation>
    <scope>NUCLEOTIDE SEQUENCE [LARGE SCALE GENOMIC DNA]</scope>
    <source>
        <strain evidence="2 3">HM-7</strain>
    </source>
</reference>